<reference evidence="2" key="2">
    <citation type="submission" date="2025-09" db="UniProtKB">
        <authorList>
            <consortium name="Ensembl"/>
        </authorList>
    </citation>
    <scope>IDENTIFICATION</scope>
</reference>
<feature type="domain" description="Inter-alpha-trypsin inhibitor heavy chain C-terminal" evidence="1">
    <location>
        <begin position="148"/>
        <end position="199"/>
    </location>
</feature>
<dbReference type="InParanoid" id="A0A672M4A4"/>
<feature type="domain" description="Inter-alpha-trypsin inhibitor heavy chain C-terminal" evidence="1">
    <location>
        <begin position="61"/>
        <end position="135"/>
    </location>
</feature>
<dbReference type="PANTHER" id="PTHR10338:SF115">
    <property type="entry name" value="INTER-ALPHA-TRYPSIN INHIBITOR HEAVY CHAIN H3"/>
    <property type="match status" value="1"/>
</dbReference>
<dbReference type="OMA" id="HITYIGK"/>
<dbReference type="Pfam" id="PF06668">
    <property type="entry name" value="ITI_HC_C"/>
    <property type="match status" value="2"/>
</dbReference>
<reference evidence="2" key="1">
    <citation type="submission" date="2025-08" db="UniProtKB">
        <authorList>
            <consortium name="Ensembl"/>
        </authorList>
    </citation>
    <scope>IDENTIFICATION</scope>
</reference>
<protein>
    <recommendedName>
        <fullName evidence="1">Inter-alpha-trypsin inhibitor heavy chain C-terminal domain-containing protein</fullName>
    </recommendedName>
</protein>
<name>A0A672M4A4_SINGR</name>
<keyword evidence="3" id="KW-1185">Reference proteome</keyword>
<sequence>MFQNYGYTAVAASYPTRNYAPTYYVDGDPHFIIELPDNNALCFNIDDKPGTIFNLVRDPLTGIVVNGQTIGDKKAIPGNKMHTYFRSFGIVHEKFGIRLMVSTKEISLSEKGKQAKFFWTDTATVKGPKKDFNSDLRNSVKFLIILQKVCHLLSSNVHGLLGQFYHGLEFEVSEPFPGKDPNQPDAIMFVTGLELVVTSLNMKGRCYLNTALFYVNRGCQNIDFSILKY</sequence>
<dbReference type="GO" id="GO:0030212">
    <property type="term" value="P:hyaluronan metabolic process"/>
    <property type="evidence" value="ECO:0007669"/>
    <property type="project" value="InterPro"/>
</dbReference>
<dbReference type="GO" id="GO:0004867">
    <property type="term" value="F:serine-type endopeptidase inhibitor activity"/>
    <property type="evidence" value="ECO:0007669"/>
    <property type="project" value="InterPro"/>
</dbReference>
<evidence type="ECO:0000313" key="3">
    <source>
        <dbReference type="Proteomes" id="UP000472262"/>
    </source>
</evidence>
<evidence type="ECO:0000313" key="2">
    <source>
        <dbReference type="Ensembl" id="ENSSGRP00000033232.1"/>
    </source>
</evidence>
<evidence type="ECO:0000259" key="1">
    <source>
        <dbReference type="Pfam" id="PF06668"/>
    </source>
</evidence>
<dbReference type="InterPro" id="IPR050934">
    <property type="entry name" value="ITIH"/>
</dbReference>
<dbReference type="InterPro" id="IPR010600">
    <property type="entry name" value="ITI_HC_C"/>
</dbReference>
<dbReference type="Ensembl" id="ENSSGRT00000035675.1">
    <property type="protein sequence ID" value="ENSSGRP00000033232.1"/>
    <property type="gene ID" value="ENSSGRG00000018517.1"/>
</dbReference>
<dbReference type="AlphaFoldDB" id="A0A672M4A4"/>
<organism evidence="2 3">
    <name type="scientific">Sinocyclocheilus grahami</name>
    <name type="common">Dianchi golden-line fish</name>
    <name type="synonym">Barbus grahami</name>
    <dbReference type="NCBI Taxonomy" id="75366"/>
    <lineage>
        <taxon>Eukaryota</taxon>
        <taxon>Metazoa</taxon>
        <taxon>Chordata</taxon>
        <taxon>Craniata</taxon>
        <taxon>Vertebrata</taxon>
        <taxon>Euteleostomi</taxon>
        <taxon>Actinopterygii</taxon>
        <taxon>Neopterygii</taxon>
        <taxon>Teleostei</taxon>
        <taxon>Ostariophysi</taxon>
        <taxon>Cypriniformes</taxon>
        <taxon>Cyprinidae</taxon>
        <taxon>Cyprininae</taxon>
        <taxon>Sinocyclocheilus</taxon>
    </lineage>
</organism>
<dbReference type="Proteomes" id="UP000472262">
    <property type="component" value="Unassembled WGS sequence"/>
</dbReference>
<accession>A0A672M4A4</accession>
<dbReference type="PANTHER" id="PTHR10338">
    <property type="entry name" value="INTER-ALPHA-TRYPSIN INHIBITOR HEAVY CHAIN FAMILY MEMBER"/>
    <property type="match status" value="1"/>
</dbReference>
<proteinExistence type="predicted"/>